<evidence type="ECO:0000313" key="3">
    <source>
        <dbReference type="EMBL" id="KOX92124.1"/>
    </source>
</evidence>
<accession>A0A0N0BN92</accession>
<dbReference type="PANTHER" id="PTHR42693:SF33">
    <property type="entry name" value="ARYLSULFATASE"/>
    <property type="match status" value="1"/>
</dbReference>
<comment type="similarity">
    <text evidence="1">Belongs to the sulfatase family.</text>
</comment>
<evidence type="ECO:0000313" key="4">
    <source>
        <dbReference type="Proteomes" id="UP000037729"/>
    </source>
</evidence>
<dbReference type="InterPro" id="IPR000917">
    <property type="entry name" value="Sulfatase_N"/>
</dbReference>
<dbReference type="RefSeq" id="WP_053969136.1">
    <property type="nucleotide sequence ID" value="NZ_LIUF01000005.1"/>
</dbReference>
<protein>
    <recommendedName>
        <fullName evidence="2">Sulfatase N-terminal domain-containing protein</fullName>
    </recommendedName>
</protein>
<evidence type="ECO:0000259" key="2">
    <source>
        <dbReference type="Pfam" id="PF00884"/>
    </source>
</evidence>
<dbReference type="CDD" id="cd16148">
    <property type="entry name" value="sulfatase_like"/>
    <property type="match status" value="1"/>
</dbReference>
<keyword evidence="4" id="KW-1185">Reference proteome</keyword>
<evidence type="ECO:0000256" key="1">
    <source>
        <dbReference type="ARBA" id="ARBA00008779"/>
    </source>
</evidence>
<name>A0A0N0BN92_9EURY</name>
<dbReference type="Pfam" id="PF00884">
    <property type="entry name" value="Sulfatase"/>
    <property type="match status" value="1"/>
</dbReference>
<dbReference type="Gene3D" id="3.40.720.10">
    <property type="entry name" value="Alkaline Phosphatase, subunit A"/>
    <property type="match status" value="2"/>
</dbReference>
<feature type="domain" description="Sulfatase N-terminal" evidence="2">
    <location>
        <begin position="11"/>
        <end position="315"/>
    </location>
</feature>
<gene>
    <name evidence="3" type="ORF">AMS69_16410</name>
</gene>
<dbReference type="SUPFAM" id="SSF53649">
    <property type="entry name" value="Alkaline phosphatase-like"/>
    <property type="match status" value="1"/>
</dbReference>
<dbReference type="InterPro" id="IPR050738">
    <property type="entry name" value="Sulfatase"/>
</dbReference>
<dbReference type="EMBL" id="LIUF01000005">
    <property type="protein sequence ID" value="KOX92124.1"/>
    <property type="molecule type" value="Genomic_DNA"/>
</dbReference>
<dbReference type="InterPro" id="IPR017850">
    <property type="entry name" value="Alkaline_phosphatase_core_sf"/>
</dbReference>
<dbReference type="STRING" id="1705562.AMS69_16410"/>
<reference evidence="3 4" key="1">
    <citation type="submission" date="2015-08" db="EMBL/GenBank/DDBJ databases">
        <title>Genomes of Isolates from Cabo Rojo, PR.</title>
        <authorList>
            <person name="Sanchez-Nieves R.L."/>
            <person name="Montalvo-Rodriguez R."/>
        </authorList>
    </citation>
    <scope>NUCLEOTIDE SEQUENCE [LARGE SCALE GENOMIC DNA]</scope>
    <source>
        <strain evidence="3 4">SL3</strain>
    </source>
</reference>
<dbReference type="AlphaFoldDB" id="A0A0N0BN92"/>
<dbReference type="Proteomes" id="UP000037729">
    <property type="component" value="Unassembled WGS sequence"/>
</dbReference>
<dbReference type="PATRIC" id="fig|1705562.3.peg.4194"/>
<proteinExistence type="inferred from homology"/>
<sequence>MQDFDSHAIENVLLVSIDCLREDWLQRGISESTVPTLERLATDGMYFDKAFTVANTTDPSLTSFMTASYPHTHGVQENGWGLDESVPVLAEEIQEAGNDTFGVVSVDHLSDEHSGLGRGFDEYCDGGGSYDTLYPILSRIYDTKMFNTVFGAVKDIGTEQWNLKSLLRQTGLIRLHCRTAKSVTQDAVSQLDRVDSPFFGWVHYFDMHEPRNYDRSDLEAHDEYTAAMKLVDGYVQQLLDELESRNLREETLVILTADHGEALDDHGYTGHGRQLYDEELHVPLAFHHPDIEPETVSEQVRTIDIAPTVLDLLDVEVPEEFEGRSVRENDDGTPPGDRDAFLTAYPEFTESIGLRTPGWKLIREGSDHELYDLSADPAEENDLVAAGSTGGTPFDDLCEKLQAWDSTGNEVSDQDVDADTQEMLKDLGYVD</sequence>
<dbReference type="PANTHER" id="PTHR42693">
    <property type="entry name" value="ARYLSULFATASE FAMILY MEMBER"/>
    <property type="match status" value="1"/>
</dbReference>
<organism evidence="3 4">
    <name type="scientific">Haloarcula rubripromontorii</name>
    <dbReference type="NCBI Taxonomy" id="1705562"/>
    <lineage>
        <taxon>Archaea</taxon>
        <taxon>Methanobacteriati</taxon>
        <taxon>Methanobacteriota</taxon>
        <taxon>Stenosarchaea group</taxon>
        <taxon>Halobacteria</taxon>
        <taxon>Halobacteriales</taxon>
        <taxon>Haloarculaceae</taxon>
        <taxon>Haloarcula</taxon>
    </lineage>
</organism>
<dbReference type="GO" id="GO:0004065">
    <property type="term" value="F:arylsulfatase activity"/>
    <property type="evidence" value="ECO:0007669"/>
    <property type="project" value="TreeGrafter"/>
</dbReference>
<comment type="caution">
    <text evidence="3">The sequence shown here is derived from an EMBL/GenBank/DDBJ whole genome shotgun (WGS) entry which is preliminary data.</text>
</comment>
<dbReference type="OrthoDB" id="3164at2157"/>